<dbReference type="CDD" id="cd06144">
    <property type="entry name" value="REX4_like"/>
    <property type="match status" value="1"/>
</dbReference>
<dbReference type="GO" id="GO:0003676">
    <property type="term" value="F:nucleic acid binding"/>
    <property type="evidence" value="ECO:0007669"/>
    <property type="project" value="InterPro"/>
</dbReference>
<comment type="similarity">
    <text evidence="2">Belongs to the REXO4 family.</text>
</comment>
<feature type="domain" description="Exonuclease" evidence="11">
    <location>
        <begin position="242"/>
        <end position="403"/>
    </location>
</feature>
<evidence type="ECO:0000256" key="2">
    <source>
        <dbReference type="ARBA" id="ARBA00010489"/>
    </source>
</evidence>
<dbReference type="InterPro" id="IPR036397">
    <property type="entry name" value="RNaseH_sf"/>
</dbReference>
<dbReference type="EMBL" id="JANBUO010000621">
    <property type="protein sequence ID" value="KAJ2802706.1"/>
    <property type="molecule type" value="Genomic_DNA"/>
</dbReference>
<keyword evidence="13" id="KW-1185">Reference proteome</keyword>
<dbReference type="PANTHER" id="PTHR12801:SF45">
    <property type="entry name" value="RNA EXONUCLEASE 4"/>
    <property type="match status" value="1"/>
</dbReference>
<feature type="compositionally biased region" description="Acidic residues" evidence="10">
    <location>
        <begin position="80"/>
        <end position="101"/>
    </location>
</feature>
<reference evidence="12" key="1">
    <citation type="submission" date="2022-07" db="EMBL/GenBank/DDBJ databases">
        <title>Phylogenomic reconstructions and comparative analyses of Kickxellomycotina fungi.</title>
        <authorList>
            <person name="Reynolds N.K."/>
            <person name="Stajich J.E."/>
            <person name="Barry K."/>
            <person name="Grigoriev I.V."/>
            <person name="Crous P."/>
            <person name="Smith M.E."/>
        </authorList>
    </citation>
    <scope>NUCLEOTIDE SEQUENCE</scope>
    <source>
        <strain evidence="12">NRRL 1565</strain>
    </source>
</reference>
<feature type="region of interest" description="Disordered" evidence="10">
    <location>
        <begin position="1"/>
        <end position="207"/>
    </location>
</feature>
<proteinExistence type="inferred from homology"/>
<dbReference type="GO" id="GO:0006364">
    <property type="term" value="P:rRNA processing"/>
    <property type="evidence" value="ECO:0007669"/>
    <property type="project" value="UniProtKB-KW"/>
</dbReference>
<dbReference type="OrthoDB" id="8191639at2759"/>
<dbReference type="AlphaFoldDB" id="A0A9W8HVT0"/>
<keyword evidence="7 12" id="KW-0269">Exonuclease</keyword>
<protein>
    <recommendedName>
        <fullName evidence="3">RNA exonuclease 4</fullName>
    </recommendedName>
</protein>
<evidence type="ECO:0000256" key="8">
    <source>
        <dbReference type="ARBA" id="ARBA00023242"/>
    </source>
</evidence>
<dbReference type="InterPro" id="IPR012337">
    <property type="entry name" value="RNaseH-like_sf"/>
</dbReference>
<dbReference type="InterPro" id="IPR037431">
    <property type="entry name" value="REX4_DEDDh_dom"/>
</dbReference>
<gene>
    <name evidence="12" type="primary">REX4</name>
    <name evidence="12" type="ORF">H4R20_003176</name>
</gene>
<evidence type="ECO:0000259" key="11">
    <source>
        <dbReference type="SMART" id="SM00479"/>
    </source>
</evidence>
<evidence type="ECO:0000256" key="9">
    <source>
        <dbReference type="ARBA" id="ARBA00025599"/>
    </source>
</evidence>
<feature type="compositionally biased region" description="Basic and acidic residues" evidence="10">
    <location>
        <begin position="34"/>
        <end position="43"/>
    </location>
</feature>
<dbReference type="SMART" id="SM00479">
    <property type="entry name" value="EXOIII"/>
    <property type="match status" value="1"/>
</dbReference>
<feature type="compositionally biased region" description="Low complexity" evidence="10">
    <location>
        <begin position="155"/>
        <end position="166"/>
    </location>
</feature>
<evidence type="ECO:0000256" key="7">
    <source>
        <dbReference type="ARBA" id="ARBA00022839"/>
    </source>
</evidence>
<dbReference type="GO" id="GO:0005634">
    <property type="term" value="C:nucleus"/>
    <property type="evidence" value="ECO:0007669"/>
    <property type="project" value="UniProtKB-SubCell"/>
</dbReference>
<sequence>MTKYQQEDQDSEQEDTVLSFDTAVSNGSKKNKRRKDEAAHVDDIVDALLGGEMEGMTRKSSKRQEKKKKKKKQKRASVETAEDADFDELAAEQTLDDEDNRYDDVADLYAWESLEEEPAEDKNTRQERQTPKNDEELNAEEAEERRAERERIMQLALAAAESSSNAPDDMPRDANEWFGKLDRESTAGRKQKQQSADVGLGDEDDDLPTDFIRASGDTKDRTHRKSGAAVVVPKEKREAAGKYLAVDCEMVGCGFRGSRSMLARVSIINYYGHTILDTYVVPMEPVTDYRTWVSGIRKSDIDNYGRPFFEVQKQVAELIKGRILVGHAIQNDLKALMLRHPPLMLRDTSRFEGFRDKKGSVPALRHLAASILNITIQQGEHSSVTDAKTTMLLYRKVREEWERLIAPKLYKQKVVRAKTKERFARLRREIDEAEKSAAA</sequence>
<feature type="compositionally biased region" description="Basic and acidic residues" evidence="10">
    <location>
        <begin position="169"/>
        <end position="187"/>
    </location>
</feature>
<dbReference type="SUPFAM" id="SSF53098">
    <property type="entry name" value="Ribonuclease H-like"/>
    <property type="match status" value="1"/>
</dbReference>
<evidence type="ECO:0000256" key="10">
    <source>
        <dbReference type="SAM" id="MobiDB-lite"/>
    </source>
</evidence>
<feature type="compositionally biased region" description="Basic and acidic residues" evidence="10">
    <location>
        <begin position="120"/>
        <end position="135"/>
    </location>
</feature>
<organism evidence="12 13">
    <name type="scientific">Coemansia guatemalensis</name>
    <dbReference type="NCBI Taxonomy" id="2761395"/>
    <lineage>
        <taxon>Eukaryota</taxon>
        <taxon>Fungi</taxon>
        <taxon>Fungi incertae sedis</taxon>
        <taxon>Zoopagomycota</taxon>
        <taxon>Kickxellomycotina</taxon>
        <taxon>Kickxellomycetes</taxon>
        <taxon>Kickxellales</taxon>
        <taxon>Kickxellaceae</taxon>
        <taxon>Coemansia</taxon>
    </lineage>
</organism>
<keyword evidence="4" id="KW-0698">rRNA processing</keyword>
<comment type="subcellular location">
    <subcellularLocation>
        <location evidence="1">Nucleus</location>
    </subcellularLocation>
</comment>
<dbReference type="Gene3D" id="3.30.420.10">
    <property type="entry name" value="Ribonuclease H-like superfamily/Ribonuclease H"/>
    <property type="match status" value="1"/>
</dbReference>
<dbReference type="InterPro" id="IPR013520">
    <property type="entry name" value="Ribonucl_H"/>
</dbReference>
<dbReference type="PANTHER" id="PTHR12801">
    <property type="entry name" value="RNA EXONUCLEASE REXO1 / RECO3 FAMILY MEMBER-RELATED"/>
    <property type="match status" value="1"/>
</dbReference>
<name>A0A9W8HVT0_9FUNG</name>
<evidence type="ECO:0000313" key="13">
    <source>
        <dbReference type="Proteomes" id="UP001140094"/>
    </source>
</evidence>
<dbReference type="Pfam" id="PF00929">
    <property type="entry name" value="RNase_T"/>
    <property type="match status" value="1"/>
</dbReference>
<evidence type="ECO:0000256" key="4">
    <source>
        <dbReference type="ARBA" id="ARBA00022552"/>
    </source>
</evidence>
<evidence type="ECO:0000256" key="6">
    <source>
        <dbReference type="ARBA" id="ARBA00022801"/>
    </source>
</evidence>
<dbReference type="GO" id="GO:0008408">
    <property type="term" value="F:3'-5' exonuclease activity"/>
    <property type="evidence" value="ECO:0007669"/>
    <property type="project" value="InterPro"/>
</dbReference>
<keyword evidence="5" id="KW-0540">Nuclease</keyword>
<dbReference type="InterPro" id="IPR047021">
    <property type="entry name" value="REXO1/3/4-like"/>
</dbReference>
<evidence type="ECO:0000313" key="12">
    <source>
        <dbReference type="EMBL" id="KAJ2802706.1"/>
    </source>
</evidence>
<comment type="caution">
    <text evidence="12">The sequence shown here is derived from an EMBL/GenBank/DDBJ whole genome shotgun (WGS) entry which is preliminary data.</text>
</comment>
<keyword evidence="6" id="KW-0378">Hydrolase</keyword>
<dbReference type="FunFam" id="3.30.420.10:FF:000007">
    <property type="entry name" value="Interferon-stimulated exonuclease gene 20"/>
    <property type="match status" value="1"/>
</dbReference>
<comment type="function">
    <text evidence="9">Exoribonuclease involved in ribosome biosynthesis. Involved in the processing of ITS1, the internal transcribed spacer localized between the 18S and 5.8S rRNAs.</text>
</comment>
<evidence type="ECO:0000256" key="1">
    <source>
        <dbReference type="ARBA" id="ARBA00004123"/>
    </source>
</evidence>
<evidence type="ECO:0000256" key="5">
    <source>
        <dbReference type="ARBA" id="ARBA00022722"/>
    </source>
</evidence>
<evidence type="ECO:0000256" key="3">
    <source>
        <dbReference type="ARBA" id="ARBA00016937"/>
    </source>
</evidence>
<accession>A0A9W8HVT0</accession>
<keyword evidence="8" id="KW-0539">Nucleus</keyword>
<feature type="compositionally biased region" description="Basic and acidic residues" evidence="10">
    <location>
        <begin position="143"/>
        <end position="152"/>
    </location>
</feature>
<dbReference type="Proteomes" id="UP001140094">
    <property type="component" value="Unassembled WGS sequence"/>
</dbReference>
<feature type="compositionally biased region" description="Basic residues" evidence="10">
    <location>
        <begin position="59"/>
        <end position="75"/>
    </location>
</feature>